<evidence type="ECO:0000256" key="12">
    <source>
        <dbReference type="ARBA" id="ARBA00032931"/>
    </source>
</evidence>
<feature type="domain" description="PurM-like C-terminal" evidence="17">
    <location>
        <begin position="174"/>
        <end position="340"/>
    </location>
</feature>
<dbReference type="GO" id="GO:0006189">
    <property type="term" value="P:'de novo' IMP biosynthetic process"/>
    <property type="evidence" value="ECO:0007669"/>
    <property type="project" value="UniProtKB-UniRule"/>
</dbReference>
<dbReference type="InterPro" id="IPR004733">
    <property type="entry name" value="PurM_cligase"/>
</dbReference>
<dbReference type="GO" id="GO:0046084">
    <property type="term" value="P:adenine biosynthetic process"/>
    <property type="evidence" value="ECO:0007669"/>
    <property type="project" value="TreeGrafter"/>
</dbReference>
<dbReference type="AlphaFoldDB" id="A0A075U086"/>
<evidence type="ECO:0000259" key="16">
    <source>
        <dbReference type="Pfam" id="PF00586"/>
    </source>
</evidence>
<evidence type="ECO:0000313" key="19">
    <source>
        <dbReference type="Proteomes" id="UP000029079"/>
    </source>
</evidence>
<dbReference type="RefSeq" id="WP_009765228.1">
    <property type="nucleotide sequence ID" value="NZ_CP009223.1"/>
</dbReference>
<keyword evidence="19" id="KW-1185">Reference proteome</keyword>
<evidence type="ECO:0000256" key="1">
    <source>
        <dbReference type="ARBA" id="ARBA00004496"/>
    </source>
</evidence>
<dbReference type="OrthoDB" id="9802507at2"/>
<dbReference type="SUPFAM" id="SSF55326">
    <property type="entry name" value="PurM N-terminal domain-like"/>
    <property type="match status" value="1"/>
</dbReference>
<evidence type="ECO:0000259" key="17">
    <source>
        <dbReference type="Pfam" id="PF02769"/>
    </source>
</evidence>
<evidence type="ECO:0000256" key="6">
    <source>
        <dbReference type="ARBA" id="ARBA00022490"/>
    </source>
</evidence>
<evidence type="ECO:0000256" key="3">
    <source>
        <dbReference type="ARBA" id="ARBA00010280"/>
    </source>
</evidence>
<evidence type="ECO:0000256" key="5">
    <source>
        <dbReference type="ARBA" id="ARBA00020367"/>
    </source>
</evidence>
<dbReference type="KEGG" id="wct:WS74_0681"/>
<proteinExistence type="inferred from homology"/>
<dbReference type="Pfam" id="PF00586">
    <property type="entry name" value="AIRS"/>
    <property type="match status" value="1"/>
</dbReference>
<dbReference type="UniPathway" id="UPA00074">
    <property type="reaction ID" value="UER00129"/>
</dbReference>
<name>A0A075U086_9LACO</name>
<keyword evidence="10 15" id="KW-0067">ATP-binding</keyword>
<dbReference type="GO" id="GO:0004641">
    <property type="term" value="F:phosphoribosylformylglycinamidine cyclo-ligase activity"/>
    <property type="evidence" value="ECO:0007669"/>
    <property type="project" value="UniProtKB-UniRule"/>
</dbReference>
<evidence type="ECO:0000256" key="8">
    <source>
        <dbReference type="ARBA" id="ARBA00022741"/>
    </source>
</evidence>
<evidence type="ECO:0000256" key="13">
    <source>
        <dbReference type="ARBA" id="ARBA00033093"/>
    </source>
</evidence>
<dbReference type="HAMAP" id="MF_00741">
    <property type="entry name" value="AIRS"/>
    <property type="match status" value="1"/>
</dbReference>
<evidence type="ECO:0000313" key="18">
    <source>
        <dbReference type="EMBL" id="AIM62933.1"/>
    </source>
</evidence>
<dbReference type="KEGG" id="wci:WS105_0741"/>
<dbReference type="InterPro" id="IPR036676">
    <property type="entry name" value="PurM-like_C_sf"/>
</dbReference>
<comment type="catalytic activity">
    <reaction evidence="14 15">
        <text>2-formamido-N(1)-(5-O-phospho-beta-D-ribosyl)acetamidine + ATP = 5-amino-1-(5-phospho-beta-D-ribosyl)imidazole + ADP + phosphate + H(+)</text>
        <dbReference type="Rhea" id="RHEA:23032"/>
        <dbReference type="ChEBI" id="CHEBI:15378"/>
        <dbReference type="ChEBI" id="CHEBI:30616"/>
        <dbReference type="ChEBI" id="CHEBI:43474"/>
        <dbReference type="ChEBI" id="CHEBI:137981"/>
        <dbReference type="ChEBI" id="CHEBI:147287"/>
        <dbReference type="ChEBI" id="CHEBI:456216"/>
        <dbReference type="EC" id="6.3.3.1"/>
    </reaction>
</comment>
<evidence type="ECO:0000256" key="15">
    <source>
        <dbReference type="HAMAP-Rule" id="MF_00741"/>
    </source>
</evidence>
<accession>A0A075U086</accession>
<feature type="domain" description="PurM-like N-terminal" evidence="16">
    <location>
        <begin position="57"/>
        <end position="162"/>
    </location>
</feature>
<dbReference type="FunFam" id="3.90.650.10:FF:000011">
    <property type="entry name" value="Phosphoribosylformylglycinamidine cyclo-ligase"/>
    <property type="match status" value="1"/>
</dbReference>
<keyword evidence="8 15" id="KW-0547">Nucleotide-binding</keyword>
<dbReference type="Pfam" id="PF02769">
    <property type="entry name" value="AIRS_C"/>
    <property type="match status" value="1"/>
</dbReference>
<comment type="pathway">
    <text evidence="2 15">Purine metabolism; IMP biosynthesis via de novo pathway; 5-amino-1-(5-phospho-D-ribosyl)imidazole from N(2)-formyl-N(1)-(5-phospho-D-ribosyl)glycinamide: step 2/2.</text>
</comment>
<dbReference type="InterPro" id="IPR036921">
    <property type="entry name" value="PurM-like_N_sf"/>
</dbReference>
<reference evidence="18 19" key="1">
    <citation type="journal article" date="2014" name="Genome Announc.">
        <title>Complete Genome Sequences of Fish Pathogenic Weissella ceti Strains WS74 and WS105.</title>
        <authorList>
            <person name="Figueiredo H.C."/>
            <person name="Leal C.A."/>
            <person name="Dorella F.A."/>
            <person name="Carvalho A.F."/>
            <person name="Soares S.C."/>
            <person name="Pereira F.L."/>
            <person name="Azevedo V.A."/>
        </authorList>
    </citation>
    <scope>NUCLEOTIDE SEQUENCE [LARGE SCALE GENOMIC DNA]</scope>
    <source>
        <strain evidence="18 19">WS74</strain>
    </source>
</reference>
<reference evidence="19" key="2">
    <citation type="submission" date="2014-08" db="EMBL/GenBank/DDBJ databases">
        <title>Complete genome of Weissella ceti strain WS74 isolated from diseased rainbow trout in Brazil.</title>
        <authorList>
            <person name="Figueiredo H.C.P."/>
            <person name="Leal C.A.G."/>
            <person name="Pereira F.L."/>
            <person name="Soares S.C."/>
            <person name="Dorella F.A."/>
            <person name="Carvalho A.F."/>
            <person name="Azevedo V.A.C."/>
        </authorList>
    </citation>
    <scope>NUCLEOTIDE SEQUENCE [LARGE SCALE GENOMIC DNA]</scope>
    <source>
        <strain evidence="19">WS74</strain>
    </source>
</reference>
<dbReference type="GO" id="GO:0004637">
    <property type="term" value="F:phosphoribosylamine-glycine ligase activity"/>
    <property type="evidence" value="ECO:0007669"/>
    <property type="project" value="TreeGrafter"/>
</dbReference>
<dbReference type="EC" id="6.3.3.1" evidence="4 15"/>
<dbReference type="InterPro" id="IPR016188">
    <property type="entry name" value="PurM-like_N"/>
</dbReference>
<dbReference type="FunFam" id="3.30.1330.10:FF:000001">
    <property type="entry name" value="Phosphoribosylformylglycinamidine cyclo-ligase"/>
    <property type="match status" value="1"/>
</dbReference>
<evidence type="ECO:0000256" key="14">
    <source>
        <dbReference type="ARBA" id="ARBA00049057"/>
    </source>
</evidence>
<evidence type="ECO:0000256" key="4">
    <source>
        <dbReference type="ARBA" id="ARBA00013047"/>
    </source>
</evidence>
<dbReference type="STRING" id="759620.WS105_0741"/>
<organism evidence="18 19">
    <name type="scientific">Weissella ceti</name>
    <dbReference type="NCBI Taxonomy" id="759620"/>
    <lineage>
        <taxon>Bacteria</taxon>
        <taxon>Bacillati</taxon>
        <taxon>Bacillota</taxon>
        <taxon>Bacilli</taxon>
        <taxon>Lactobacillales</taxon>
        <taxon>Lactobacillaceae</taxon>
        <taxon>Weissella</taxon>
    </lineage>
</organism>
<dbReference type="KEGG" id="wce:WS08_0679"/>
<evidence type="ECO:0000256" key="9">
    <source>
        <dbReference type="ARBA" id="ARBA00022755"/>
    </source>
</evidence>
<dbReference type="InterPro" id="IPR010918">
    <property type="entry name" value="PurM-like_C_dom"/>
</dbReference>
<dbReference type="GO" id="GO:0005829">
    <property type="term" value="C:cytosol"/>
    <property type="evidence" value="ECO:0007669"/>
    <property type="project" value="TreeGrafter"/>
</dbReference>
<dbReference type="Gene3D" id="3.90.650.10">
    <property type="entry name" value="PurM-like C-terminal domain"/>
    <property type="match status" value="1"/>
</dbReference>
<dbReference type="EMBL" id="CP009223">
    <property type="protein sequence ID" value="AIM62933.1"/>
    <property type="molecule type" value="Genomic_DNA"/>
</dbReference>
<evidence type="ECO:0000256" key="2">
    <source>
        <dbReference type="ARBA" id="ARBA00004686"/>
    </source>
</evidence>
<evidence type="ECO:0000256" key="10">
    <source>
        <dbReference type="ARBA" id="ARBA00022840"/>
    </source>
</evidence>
<dbReference type="Proteomes" id="UP000029079">
    <property type="component" value="Chromosome"/>
</dbReference>
<comment type="similarity">
    <text evidence="3 15">Belongs to the AIR synthase family.</text>
</comment>
<evidence type="ECO:0000256" key="7">
    <source>
        <dbReference type="ARBA" id="ARBA00022598"/>
    </source>
</evidence>
<dbReference type="Gene3D" id="3.30.1330.10">
    <property type="entry name" value="PurM-like, N-terminal domain"/>
    <property type="match status" value="1"/>
</dbReference>
<dbReference type="CDD" id="cd02196">
    <property type="entry name" value="PurM"/>
    <property type="match status" value="1"/>
</dbReference>
<evidence type="ECO:0000256" key="11">
    <source>
        <dbReference type="ARBA" id="ARBA00031908"/>
    </source>
</evidence>
<keyword evidence="9 15" id="KW-0658">Purine biosynthesis</keyword>
<comment type="subcellular location">
    <subcellularLocation>
        <location evidence="1 15">Cytoplasm</location>
    </subcellularLocation>
</comment>
<gene>
    <name evidence="15" type="primary">purM</name>
    <name evidence="18" type="ORF">WS74_0681</name>
</gene>
<sequence>MTETNAYAKAGVDIAAGNEAVAKMSTAVSATYNEQVVTGLGGFGAAFALGSGYHDPVLITGADGVGTKLLLAIAANEHQSIGQDLVGMVMNDILAQGAKPLFLLDYLAVDKMRPDTIAEIVAGVAKATAESGAALIGGETAEMPGLYADYHYDLAAFAVGIAEREDLLQPSDVREGDVLIGLPSSGIHSNGYSLVRHVLGIGDDTEAFRQLDPRLKETLLTPTKLYGPAVLPLLTDKNIVSMAHITGGGLTENLPRAYGEHLSAQLHWGSWPRLPIFDELQAAGNLSLADMLRTFNNGLGMVLIVRADKVETVMTDLQARDEPAFVIGEMIAKADESVIYQGDAPWGTK</sequence>
<dbReference type="GO" id="GO:0005524">
    <property type="term" value="F:ATP binding"/>
    <property type="evidence" value="ECO:0007669"/>
    <property type="project" value="UniProtKB-KW"/>
</dbReference>
<keyword evidence="7 15" id="KW-0436">Ligase</keyword>
<dbReference type="NCBIfam" id="TIGR00878">
    <property type="entry name" value="purM"/>
    <property type="match status" value="1"/>
</dbReference>
<keyword evidence="6 15" id="KW-0963">Cytoplasm</keyword>
<dbReference type="PANTHER" id="PTHR10520">
    <property type="entry name" value="TRIFUNCTIONAL PURINE BIOSYNTHETIC PROTEIN ADENOSINE-3-RELATED"/>
    <property type="match status" value="1"/>
</dbReference>
<dbReference type="SUPFAM" id="SSF56042">
    <property type="entry name" value="PurM C-terminal domain-like"/>
    <property type="match status" value="1"/>
</dbReference>
<dbReference type="PANTHER" id="PTHR10520:SF12">
    <property type="entry name" value="TRIFUNCTIONAL PURINE BIOSYNTHETIC PROTEIN ADENOSINE-3"/>
    <property type="match status" value="1"/>
</dbReference>
<protein>
    <recommendedName>
        <fullName evidence="5 15">Phosphoribosylformylglycinamidine cyclo-ligase</fullName>
        <ecNumber evidence="4 15">6.3.3.1</ecNumber>
    </recommendedName>
    <alternativeName>
        <fullName evidence="12 15">AIR synthase</fullName>
    </alternativeName>
    <alternativeName>
        <fullName evidence="13 15">AIRS</fullName>
    </alternativeName>
    <alternativeName>
        <fullName evidence="11 15">Phosphoribosyl-aminoimidazole synthetase</fullName>
    </alternativeName>
</protein>